<dbReference type="GO" id="GO:0010333">
    <property type="term" value="F:terpene synthase activity"/>
    <property type="evidence" value="ECO:0007669"/>
    <property type="project" value="InterPro"/>
</dbReference>
<dbReference type="PANTHER" id="PTHR31739:SF25">
    <property type="entry name" value="(E,E)-GERANYLLINALOOL SYNTHASE"/>
    <property type="match status" value="1"/>
</dbReference>
<dbReference type="AlphaFoldDB" id="A0A2I0X092"/>
<dbReference type="PANTHER" id="PTHR31739">
    <property type="entry name" value="ENT-COPALYL DIPHOSPHATE SYNTHASE, CHLOROPLASTIC"/>
    <property type="match status" value="1"/>
</dbReference>
<sequence>MEQSLGFAKMIERMKEELFSPSANLFALLPVSAYETAWVAMVPDPDDLTSPMFPEYLDWILCSQNNLGFWFDEQHGITNDHHELIDNKRQCNNDDLLATLACLIALKTWESNDFSHRINKGLRFLRDNMEKELMNMRKREEGGDKVGHAHFRRWFLMAELAKAKGLKVFSAQQISNEFIYEFKLNEKKLKSEEAEDIITKERLVMREIAFGNYGSTLLLQSPSVTACAYMISGDHTYKSYLQHLLTNCQHGVPPMFSMDKDFMKLCMVDHLERLGCAEHFSVEIKHVMDHLYGKWIEEESKVRKKDGHVFQIYNDSLAFRLLRMHGYQVSPRRFCWFIDDEKMLSHMKDNYAFFLGPMLSIYKASHIAFLEDQDLDKAGVFSWHILQKGLKSIKSQNQTNISYSLKKFEVEIEHELEHKWLARMDHLEHRLYIEGGGIYNFWVGKNAPYRILQNNDLLQLAIDNFMMRQSTYRKELHELQRWSKDTGLSMMGFGREKTTYCYFAMASSSCLPLYTDSRKESTKCAILITVADDFFDEKGSMHELSILTDAVQRWEGESLTSHSKVIFTALDNLVQDISRKFPKRHGHEVKKILQNSWKEIFKSWLKEAEWSRSSHYPSIDQYIENATTSIAVDMIILTACYLTNSKIDAEEFWNFNNTMITKSLMVSCRLLNDLESYEKEAKAGKPNIVLLYLKENPNDKIEDAIAFVRTILEKRKKELLQLVMSRDSAMSQMPREWKDLHLSFLKVFQMFFNSTNAFDSPNMLLNSINKAIYEPVEREMLTSQPGGLIIKQFETTKTKIQLQKEKFSKSSNKGKILSFNSNKWLDPWMKKMSHKLPSAGYFMQLNSPIYKSMLWK</sequence>
<dbReference type="FunFam" id="1.50.10.130:FF:000002">
    <property type="entry name" value="Ent-copalyl diphosphate synthase, chloroplastic"/>
    <property type="match status" value="1"/>
</dbReference>
<dbReference type="GO" id="GO:0016102">
    <property type="term" value="P:diterpenoid biosynthetic process"/>
    <property type="evidence" value="ECO:0007669"/>
    <property type="project" value="TreeGrafter"/>
</dbReference>
<dbReference type="InterPro" id="IPR036965">
    <property type="entry name" value="Terpene_synth_N_sf"/>
</dbReference>
<dbReference type="Pfam" id="PF01397">
    <property type="entry name" value="Terpene_synth"/>
    <property type="match status" value="1"/>
</dbReference>
<dbReference type="InterPro" id="IPR050148">
    <property type="entry name" value="Terpene_synthase-like"/>
</dbReference>
<proteinExistence type="predicted"/>
<feature type="domain" description="Terpene synthase N-terminal" evidence="5">
    <location>
        <begin position="238"/>
        <end position="397"/>
    </location>
</feature>
<dbReference type="SMR" id="A0A2I0X092"/>
<keyword evidence="3" id="KW-0460">Magnesium</keyword>
<dbReference type="Proteomes" id="UP000233837">
    <property type="component" value="Unassembled WGS sequence"/>
</dbReference>
<evidence type="ECO:0000313" key="8">
    <source>
        <dbReference type="Proteomes" id="UP000233837"/>
    </source>
</evidence>
<organism evidence="7 8">
    <name type="scientific">Dendrobium catenatum</name>
    <dbReference type="NCBI Taxonomy" id="906689"/>
    <lineage>
        <taxon>Eukaryota</taxon>
        <taxon>Viridiplantae</taxon>
        <taxon>Streptophyta</taxon>
        <taxon>Embryophyta</taxon>
        <taxon>Tracheophyta</taxon>
        <taxon>Spermatophyta</taxon>
        <taxon>Magnoliopsida</taxon>
        <taxon>Liliopsida</taxon>
        <taxon>Asparagales</taxon>
        <taxon>Orchidaceae</taxon>
        <taxon>Epidendroideae</taxon>
        <taxon>Malaxideae</taxon>
        <taxon>Dendrobiinae</taxon>
        <taxon>Dendrobium</taxon>
    </lineage>
</organism>
<feature type="domain" description="Terpene synthase metal-binding" evidence="6">
    <location>
        <begin position="484"/>
        <end position="718"/>
    </location>
</feature>
<dbReference type="Gene3D" id="1.10.600.10">
    <property type="entry name" value="Farnesyl Diphosphate Synthase"/>
    <property type="match status" value="1"/>
</dbReference>
<dbReference type="Pfam" id="PF03936">
    <property type="entry name" value="Terpene_synth_C"/>
    <property type="match status" value="1"/>
</dbReference>
<gene>
    <name evidence="7" type="primary">LIS</name>
    <name evidence="7" type="ORF">MA16_Dca022838</name>
</gene>
<dbReference type="InterPro" id="IPR001906">
    <property type="entry name" value="Terpene_synth_N"/>
</dbReference>
<evidence type="ECO:0000256" key="1">
    <source>
        <dbReference type="ARBA" id="ARBA00001946"/>
    </source>
</evidence>
<dbReference type="SUPFAM" id="SSF48239">
    <property type="entry name" value="Terpenoid cyclases/Protein prenyltransferases"/>
    <property type="match status" value="2"/>
</dbReference>
<dbReference type="STRING" id="906689.A0A2I0X092"/>
<evidence type="ECO:0000259" key="6">
    <source>
        <dbReference type="Pfam" id="PF03936"/>
    </source>
</evidence>
<dbReference type="GO" id="GO:0000287">
    <property type="term" value="F:magnesium ion binding"/>
    <property type="evidence" value="ECO:0007669"/>
    <property type="project" value="InterPro"/>
</dbReference>
<dbReference type="Gene3D" id="1.50.10.160">
    <property type="match status" value="1"/>
</dbReference>
<evidence type="ECO:0000256" key="4">
    <source>
        <dbReference type="ARBA" id="ARBA00023239"/>
    </source>
</evidence>
<name>A0A2I0X092_9ASPA</name>
<dbReference type="SUPFAM" id="SSF48576">
    <property type="entry name" value="Terpenoid synthases"/>
    <property type="match status" value="1"/>
</dbReference>
<dbReference type="OrthoDB" id="776249at2759"/>
<dbReference type="InterPro" id="IPR008930">
    <property type="entry name" value="Terpenoid_cyclase/PrenylTrfase"/>
</dbReference>
<evidence type="ECO:0000256" key="3">
    <source>
        <dbReference type="ARBA" id="ARBA00022842"/>
    </source>
</evidence>
<keyword evidence="8" id="KW-1185">Reference proteome</keyword>
<dbReference type="InterPro" id="IPR008949">
    <property type="entry name" value="Isoprenoid_synthase_dom_sf"/>
</dbReference>
<dbReference type="EMBL" id="KZ502258">
    <property type="protein sequence ID" value="PKU81332.1"/>
    <property type="molecule type" value="Genomic_DNA"/>
</dbReference>
<protein>
    <submittedName>
        <fullName evidence="7">S-linalool synthase</fullName>
    </submittedName>
</protein>
<evidence type="ECO:0000256" key="2">
    <source>
        <dbReference type="ARBA" id="ARBA00022723"/>
    </source>
</evidence>
<dbReference type="Gene3D" id="1.50.10.130">
    <property type="entry name" value="Terpene synthase, N-terminal domain"/>
    <property type="match status" value="1"/>
</dbReference>
<keyword evidence="4" id="KW-0456">Lyase</keyword>
<accession>A0A2I0X092</accession>
<evidence type="ECO:0000313" key="7">
    <source>
        <dbReference type="EMBL" id="PKU81332.1"/>
    </source>
</evidence>
<reference evidence="7 8" key="1">
    <citation type="journal article" date="2016" name="Sci. Rep.">
        <title>The Dendrobium catenatum Lindl. genome sequence provides insights into polysaccharide synthase, floral development and adaptive evolution.</title>
        <authorList>
            <person name="Zhang G.Q."/>
            <person name="Xu Q."/>
            <person name="Bian C."/>
            <person name="Tsai W.C."/>
            <person name="Yeh C.M."/>
            <person name="Liu K.W."/>
            <person name="Yoshida K."/>
            <person name="Zhang L.S."/>
            <person name="Chang S.B."/>
            <person name="Chen F."/>
            <person name="Shi Y."/>
            <person name="Su Y.Y."/>
            <person name="Zhang Y.Q."/>
            <person name="Chen L.J."/>
            <person name="Yin Y."/>
            <person name="Lin M."/>
            <person name="Huang H."/>
            <person name="Deng H."/>
            <person name="Wang Z.W."/>
            <person name="Zhu S.L."/>
            <person name="Zhao X."/>
            <person name="Deng C."/>
            <person name="Niu S.C."/>
            <person name="Huang J."/>
            <person name="Wang M."/>
            <person name="Liu G.H."/>
            <person name="Yang H.J."/>
            <person name="Xiao X.J."/>
            <person name="Hsiao Y.Y."/>
            <person name="Wu W.L."/>
            <person name="Chen Y.Y."/>
            <person name="Mitsuda N."/>
            <person name="Ohme-Takagi M."/>
            <person name="Luo Y.B."/>
            <person name="Van de Peer Y."/>
            <person name="Liu Z.J."/>
        </authorList>
    </citation>
    <scope>NUCLEOTIDE SEQUENCE [LARGE SCALE GENOMIC DNA]</scope>
    <source>
        <tissue evidence="7">The whole plant</tissue>
    </source>
</reference>
<comment type="cofactor">
    <cofactor evidence="1">
        <name>Mg(2+)</name>
        <dbReference type="ChEBI" id="CHEBI:18420"/>
    </cofactor>
</comment>
<evidence type="ECO:0000259" key="5">
    <source>
        <dbReference type="Pfam" id="PF01397"/>
    </source>
</evidence>
<keyword evidence="2" id="KW-0479">Metal-binding</keyword>
<dbReference type="FunFam" id="1.10.600.10:FF:000036">
    <property type="entry name" value="cis-abienol synthase, chloroplastic"/>
    <property type="match status" value="1"/>
</dbReference>
<reference evidence="7 8" key="2">
    <citation type="journal article" date="2017" name="Nature">
        <title>The Apostasia genome and the evolution of orchids.</title>
        <authorList>
            <person name="Zhang G.Q."/>
            <person name="Liu K.W."/>
            <person name="Li Z."/>
            <person name="Lohaus R."/>
            <person name="Hsiao Y.Y."/>
            <person name="Niu S.C."/>
            <person name="Wang J.Y."/>
            <person name="Lin Y.C."/>
            <person name="Xu Q."/>
            <person name="Chen L.J."/>
            <person name="Yoshida K."/>
            <person name="Fujiwara S."/>
            <person name="Wang Z.W."/>
            <person name="Zhang Y.Q."/>
            <person name="Mitsuda N."/>
            <person name="Wang M."/>
            <person name="Liu G.H."/>
            <person name="Pecoraro L."/>
            <person name="Huang H.X."/>
            <person name="Xiao X.J."/>
            <person name="Lin M."/>
            <person name="Wu X.Y."/>
            <person name="Wu W.L."/>
            <person name="Chen Y.Y."/>
            <person name="Chang S.B."/>
            <person name="Sakamoto S."/>
            <person name="Ohme-Takagi M."/>
            <person name="Yagi M."/>
            <person name="Zeng S.J."/>
            <person name="Shen C.Y."/>
            <person name="Yeh C.M."/>
            <person name="Luo Y.B."/>
            <person name="Tsai W.C."/>
            <person name="Van de Peer Y."/>
            <person name="Liu Z.J."/>
        </authorList>
    </citation>
    <scope>NUCLEOTIDE SEQUENCE [LARGE SCALE GENOMIC DNA]</scope>
    <source>
        <tissue evidence="7">The whole plant</tissue>
    </source>
</reference>
<dbReference type="InterPro" id="IPR005630">
    <property type="entry name" value="Terpene_synthase_metal-bd"/>
</dbReference>